<dbReference type="Proteomes" id="UP001589798">
    <property type="component" value="Unassembled WGS sequence"/>
</dbReference>
<dbReference type="InterPro" id="IPR022243">
    <property type="entry name" value="DUF3768"/>
</dbReference>
<protein>
    <submittedName>
        <fullName evidence="2">DUF3768 domain-containing protein</fullName>
    </submittedName>
</protein>
<evidence type="ECO:0000313" key="2">
    <source>
        <dbReference type="EMBL" id="MFC0205325.1"/>
    </source>
</evidence>
<evidence type="ECO:0000313" key="3">
    <source>
        <dbReference type="Proteomes" id="UP001589798"/>
    </source>
</evidence>
<reference evidence="2 3" key="1">
    <citation type="submission" date="2024-09" db="EMBL/GenBank/DDBJ databases">
        <authorList>
            <person name="Sun Q."/>
            <person name="Mori K."/>
        </authorList>
    </citation>
    <scope>NUCLEOTIDE SEQUENCE [LARGE SCALE GENOMIC DNA]</scope>
    <source>
        <strain evidence="2 3">CCM 7706</strain>
    </source>
</reference>
<name>A0ABV6CY55_9SPHN</name>
<evidence type="ECO:0000256" key="1">
    <source>
        <dbReference type="SAM" id="MobiDB-lite"/>
    </source>
</evidence>
<dbReference type="Pfam" id="PF12599">
    <property type="entry name" value="DUF3768"/>
    <property type="match status" value="1"/>
</dbReference>
<accession>A0ABV6CY55</accession>
<feature type="compositionally biased region" description="Basic residues" evidence="1">
    <location>
        <begin position="9"/>
        <end position="22"/>
    </location>
</feature>
<feature type="region of interest" description="Disordered" evidence="1">
    <location>
        <begin position="1"/>
        <end position="25"/>
    </location>
</feature>
<keyword evidence="3" id="KW-1185">Reference proteome</keyword>
<dbReference type="RefSeq" id="WP_379488061.1">
    <property type="nucleotide sequence ID" value="NZ_JBHLWK010000016.1"/>
</dbReference>
<organism evidence="2 3">
    <name type="scientific">Novosphingobium soli</name>
    <dbReference type="NCBI Taxonomy" id="574956"/>
    <lineage>
        <taxon>Bacteria</taxon>
        <taxon>Pseudomonadati</taxon>
        <taxon>Pseudomonadota</taxon>
        <taxon>Alphaproteobacteria</taxon>
        <taxon>Sphingomonadales</taxon>
        <taxon>Sphingomonadaceae</taxon>
        <taxon>Novosphingobium</taxon>
    </lineage>
</organism>
<gene>
    <name evidence="2" type="ORF">ACFFJC_13725</name>
</gene>
<comment type="caution">
    <text evidence="2">The sequence shown here is derived from an EMBL/GenBank/DDBJ whole genome shotgun (WGS) entry which is preliminary data.</text>
</comment>
<proteinExistence type="predicted"/>
<dbReference type="EMBL" id="JBHLWK010000016">
    <property type="protein sequence ID" value="MFC0205325.1"/>
    <property type="molecule type" value="Genomic_DNA"/>
</dbReference>
<sequence>MTISPPHQGQRRRGTAQGRRSRTKETRMLDRNLTRTQTIARLNDRARLGLDRTATIVVTSTLLAYLSDGTAKSFVLARARTLQAARNCSFNEDSPERDFAAFEIDGIGCFLKVDCYDQDLQYGSEDPADASITRRVVTIMAREDY</sequence>